<keyword evidence="3" id="KW-1185">Reference proteome</keyword>
<feature type="region of interest" description="Disordered" evidence="1">
    <location>
        <begin position="1"/>
        <end position="41"/>
    </location>
</feature>
<name>A0AAW0MRI5_9GOBI</name>
<protein>
    <submittedName>
        <fullName evidence="2">Uncharacterized protein</fullName>
    </submittedName>
</protein>
<evidence type="ECO:0000313" key="2">
    <source>
        <dbReference type="EMBL" id="KAK7881924.1"/>
    </source>
</evidence>
<dbReference type="AlphaFoldDB" id="A0AAW0MRI5"/>
<evidence type="ECO:0000256" key="1">
    <source>
        <dbReference type="SAM" id="MobiDB-lite"/>
    </source>
</evidence>
<organism evidence="2 3">
    <name type="scientific">Mugilogobius chulae</name>
    <name type="common">yellowstripe goby</name>
    <dbReference type="NCBI Taxonomy" id="88201"/>
    <lineage>
        <taxon>Eukaryota</taxon>
        <taxon>Metazoa</taxon>
        <taxon>Chordata</taxon>
        <taxon>Craniata</taxon>
        <taxon>Vertebrata</taxon>
        <taxon>Euteleostomi</taxon>
        <taxon>Actinopterygii</taxon>
        <taxon>Neopterygii</taxon>
        <taxon>Teleostei</taxon>
        <taxon>Neoteleostei</taxon>
        <taxon>Acanthomorphata</taxon>
        <taxon>Gobiaria</taxon>
        <taxon>Gobiiformes</taxon>
        <taxon>Gobioidei</taxon>
        <taxon>Gobiidae</taxon>
        <taxon>Gobionellinae</taxon>
        <taxon>Mugilogobius</taxon>
    </lineage>
</organism>
<reference evidence="3" key="1">
    <citation type="submission" date="2024-04" db="EMBL/GenBank/DDBJ databases">
        <title>Salinicola lusitanus LLJ914,a marine bacterium isolated from the Okinawa Trough.</title>
        <authorList>
            <person name="Li J."/>
        </authorList>
    </citation>
    <scope>NUCLEOTIDE SEQUENCE [LARGE SCALE GENOMIC DNA]</scope>
</reference>
<dbReference type="EMBL" id="JBBPFD010000021">
    <property type="protein sequence ID" value="KAK7881924.1"/>
    <property type="molecule type" value="Genomic_DNA"/>
</dbReference>
<comment type="caution">
    <text evidence="2">The sequence shown here is derived from an EMBL/GenBank/DDBJ whole genome shotgun (WGS) entry which is preliminary data.</text>
</comment>
<gene>
    <name evidence="2" type="ORF">WMY93_028098</name>
</gene>
<accession>A0AAW0MRI5</accession>
<sequence>MYAEQDLFRSDLDQTSPSGDLQSRTNTQSLSDSEDLDQMEKLRKEHIEALREIKRLQEQLCESQRAQRHLQDQLDKLRQEVQESSEQSQILKSRMIEAEAAQKQARGMEMDYEEVIHLLETEIQELKTQKSQEEHKDQDSEEDLRKNVAVLECQLRKSDSAKRSLETCTGKLLSFIDNVQEFLLENHTPQKSSSRQRVYRPDFSPVWSSLSGSLPPADRGFTGLTLAQFEALSLADRGFSGLTLAQFEALSLGHFSSRQRVSGLTLAQFEALSLADRGFSGLTLAQFGALSLGHFLQQTEGFQA</sequence>
<evidence type="ECO:0000313" key="3">
    <source>
        <dbReference type="Proteomes" id="UP001460270"/>
    </source>
</evidence>
<proteinExistence type="predicted"/>
<feature type="compositionally biased region" description="Basic and acidic residues" evidence="1">
    <location>
        <begin position="1"/>
        <end position="12"/>
    </location>
</feature>
<feature type="compositionally biased region" description="Polar residues" evidence="1">
    <location>
        <begin position="13"/>
        <end position="31"/>
    </location>
</feature>
<dbReference type="Proteomes" id="UP001460270">
    <property type="component" value="Unassembled WGS sequence"/>
</dbReference>